<sequence length="54" mass="5941">MVSSSTPSLVEIELGVPNRHSSQGSHFALFRKNGALQGCFMFVVLFPTSTVWNQ</sequence>
<organism evidence="1 2">
    <name type="scientific">Stephania cephalantha</name>
    <dbReference type="NCBI Taxonomy" id="152367"/>
    <lineage>
        <taxon>Eukaryota</taxon>
        <taxon>Viridiplantae</taxon>
        <taxon>Streptophyta</taxon>
        <taxon>Embryophyta</taxon>
        <taxon>Tracheophyta</taxon>
        <taxon>Spermatophyta</taxon>
        <taxon>Magnoliopsida</taxon>
        <taxon>Ranunculales</taxon>
        <taxon>Menispermaceae</taxon>
        <taxon>Menispermoideae</taxon>
        <taxon>Cissampelideae</taxon>
        <taxon>Stephania</taxon>
    </lineage>
</organism>
<evidence type="ECO:0000313" key="2">
    <source>
        <dbReference type="Proteomes" id="UP001419268"/>
    </source>
</evidence>
<comment type="caution">
    <text evidence="1">The sequence shown here is derived from an EMBL/GenBank/DDBJ whole genome shotgun (WGS) entry which is preliminary data.</text>
</comment>
<dbReference type="AlphaFoldDB" id="A0AAP0EBN6"/>
<reference evidence="1 2" key="1">
    <citation type="submission" date="2024-01" db="EMBL/GenBank/DDBJ databases">
        <title>Genome assemblies of Stephania.</title>
        <authorList>
            <person name="Yang L."/>
        </authorList>
    </citation>
    <scope>NUCLEOTIDE SEQUENCE [LARGE SCALE GENOMIC DNA]</scope>
    <source>
        <strain evidence="1">JXDWG</strain>
        <tissue evidence="1">Leaf</tissue>
    </source>
</reference>
<name>A0AAP0EBN6_9MAGN</name>
<evidence type="ECO:0000313" key="1">
    <source>
        <dbReference type="EMBL" id="KAK9088608.1"/>
    </source>
</evidence>
<dbReference type="EMBL" id="JBBNAG010000012">
    <property type="protein sequence ID" value="KAK9088608.1"/>
    <property type="molecule type" value="Genomic_DNA"/>
</dbReference>
<accession>A0AAP0EBN6</accession>
<dbReference type="Proteomes" id="UP001419268">
    <property type="component" value="Unassembled WGS sequence"/>
</dbReference>
<proteinExistence type="predicted"/>
<gene>
    <name evidence="1" type="ORF">Scep_027690</name>
</gene>
<keyword evidence="2" id="KW-1185">Reference proteome</keyword>
<protein>
    <submittedName>
        <fullName evidence="1">Uncharacterized protein</fullName>
    </submittedName>
</protein>